<protein>
    <submittedName>
        <fullName evidence="1">Uncharacterized protein</fullName>
    </submittedName>
</protein>
<dbReference type="Proteomes" id="UP001454036">
    <property type="component" value="Unassembled WGS sequence"/>
</dbReference>
<gene>
    <name evidence="1" type="ORF">LIER_40462</name>
</gene>
<evidence type="ECO:0000313" key="1">
    <source>
        <dbReference type="EMBL" id="GAA0167909.1"/>
    </source>
</evidence>
<comment type="caution">
    <text evidence="1">The sequence shown here is derived from an EMBL/GenBank/DDBJ whole genome shotgun (WGS) entry which is preliminary data.</text>
</comment>
<accession>A0AAV3QV54</accession>
<keyword evidence="2" id="KW-1185">Reference proteome</keyword>
<organism evidence="1 2">
    <name type="scientific">Lithospermum erythrorhizon</name>
    <name type="common">Purple gromwell</name>
    <name type="synonym">Lithospermum officinale var. erythrorhizon</name>
    <dbReference type="NCBI Taxonomy" id="34254"/>
    <lineage>
        <taxon>Eukaryota</taxon>
        <taxon>Viridiplantae</taxon>
        <taxon>Streptophyta</taxon>
        <taxon>Embryophyta</taxon>
        <taxon>Tracheophyta</taxon>
        <taxon>Spermatophyta</taxon>
        <taxon>Magnoliopsida</taxon>
        <taxon>eudicotyledons</taxon>
        <taxon>Gunneridae</taxon>
        <taxon>Pentapetalae</taxon>
        <taxon>asterids</taxon>
        <taxon>lamiids</taxon>
        <taxon>Boraginales</taxon>
        <taxon>Boraginaceae</taxon>
        <taxon>Boraginoideae</taxon>
        <taxon>Lithospermeae</taxon>
        <taxon>Lithospermum</taxon>
    </lineage>
</organism>
<evidence type="ECO:0000313" key="2">
    <source>
        <dbReference type="Proteomes" id="UP001454036"/>
    </source>
</evidence>
<dbReference type="AlphaFoldDB" id="A0AAV3QV54"/>
<proteinExistence type="predicted"/>
<dbReference type="EMBL" id="BAABME010023376">
    <property type="protein sequence ID" value="GAA0167909.1"/>
    <property type="molecule type" value="Genomic_DNA"/>
</dbReference>
<sequence>MGYTKIAWRRYLIRVTRPAKFRNLAFQEIFFFNDVGKNLVSHCGSNVKGDAKVASKSSRFQNSQGIKGHGFDWIGCTGAEYYDRFVQFDYISRIPAESGDVFMKSVEAFVFNLNKEVAIIKK</sequence>
<reference evidence="1 2" key="1">
    <citation type="submission" date="2024-01" db="EMBL/GenBank/DDBJ databases">
        <title>The complete chloroplast genome sequence of Lithospermum erythrorhizon: insights into the phylogenetic relationship among Boraginaceae species and the maternal lineages of purple gromwells.</title>
        <authorList>
            <person name="Okada T."/>
            <person name="Watanabe K."/>
        </authorList>
    </citation>
    <scope>NUCLEOTIDE SEQUENCE [LARGE SCALE GENOMIC DNA]</scope>
</reference>
<name>A0AAV3QV54_LITER</name>